<reference evidence="2" key="2">
    <citation type="submission" date="2015-06" db="UniProtKB">
        <authorList>
            <consortium name="EnsemblMetazoa"/>
        </authorList>
    </citation>
    <scope>IDENTIFICATION</scope>
</reference>
<feature type="chain" id="PRO_5004592166" evidence="1">
    <location>
        <begin position="21"/>
        <end position="142"/>
    </location>
</feature>
<keyword evidence="3" id="KW-1185">Reference proteome</keyword>
<dbReference type="EMBL" id="CAEY01000947">
    <property type="status" value="NOT_ANNOTATED_CDS"/>
    <property type="molecule type" value="Genomic_DNA"/>
</dbReference>
<proteinExistence type="predicted"/>
<evidence type="ECO:0000256" key="1">
    <source>
        <dbReference type="SAM" id="SignalP"/>
    </source>
</evidence>
<dbReference type="EnsemblMetazoa" id="tetur33g00830.1">
    <property type="protein sequence ID" value="tetur33g00830.1"/>
    <property type="gene ID" value="tetur33g00830"/>
</dbReference>
<dbReference type="HOGENOM" id="CLU_1818276_0_0_1"/>
<keyword evidence="1" id="KW-0732">Signal</keyword>
<sequence length="142" mass="16447">MAKCMLIISILATLSFSVYCASDNDKMLKQQVQILCKDFIKTANFQYIREILKNDDCWQKILPSDIYARYVKCGEKLDFKTIDQFTRFCSNIDASIGLIKESGICANELITQEFSEKFTKCLEQRRNTMKNNDISVKDKVDL</sequence>
<accession>T1L2G3</accession>
<evidence type="ECO:0000313" key="3">
    <source>
        <dbReference type="Proteomes" id="UP000015104"/>
    </source>
</evidence>
<feature type="signal peptide" evidence="1">
    <location>
        <begin position="1"/>
        <end position="20"/>
    </location>
</feature>
<dbReference type="AlphaFoldDB" id="T1L2G3"/>
<dbReference type="Proteomes" id="UP000015104">
    <property type="component" value="Unassembled WGS sequence"/>
</dbReference>
<name>T1L2G3_TETUR</name>
<evidence type="ECO:0000313" key="2">
    <source>
        <dbReference type="EnsemblMetazoa" id="tetur33g00830.1"/>
    </source>
</evidence>
<protein>
    <submittedName>
        <fullName evidence="2">Uncharacterized protein</fullName>
    </submittedName>
</protein>
<reference evidence="3" key="1">
    <citation type="submission" date="2011-08" db="EMBL/GenBank/DDBJ databases">
        <authorList>
            <person name="Rombauts S."/>
        </authorList>
    </citation>
    <scope>NUCLEOTIDE SEQUENCE</scope>
    <source>
        <strain evidence="3">London</strain>
    </source>
</reference>
<organism evidence="2 3">
    <name type="scientific">Tetranychus urticae</name>
    <name type="common">Two-spotted spider mite</name>
    <dbReference type="NCBI Taxonomy" id="32264"/>
    <lineage>
        <taxon>Eukaryota</taxon>
        <taxon>Metazoa</taxon>
        <taxon>Ecdysozoa</taxon>
        <taxon>Arthropoda</taxon>
        <taxon>Chelicerata</taxon>
        <taxon>Arachnida</taxon>
        <taxon>Acari</taxon>
        <taxon>Acariformes</taxon>
        <taxon>Trombidiformes</taxon>
        <taxon>Prostigmata</taxon>
        <taxon>Eleutherengona</taxon>
        <taxon>Raphignathae</taxon>
        <taxon>Tetranychoidea</taxon>
        <taxon>Tetranychidae</taxon>
        <taxon>Tetranychus</taxon>
    </lineage>
</organism>